<accession>N2A0I3</accession>
<evidence type="ECO:0000256" key="1">
    <source>
        <dbReference type="SAM" id="SignalP"/>
    </source>
</evidence>
<evidence type="ECO:0000313" key="3">
    <source>
        <dbReference type="Proteomes" id="UP000012589"/>
    </source>
</evidence>
<keyword evidence="3" id="KW-1185">Reference proteome</keyword>
<dbReference type="PROSITE" id="PS51257">
    <property type="entry name" value="PROKAR_LIPOPROTEIN"/>
    <property type="match status" value="1"/>
</dbReference>
<dbReference type="OrthoDB" id="2002980at2"/>
<comment type="caution">
    <text evidence="2">The sequence shown here is derived from an EMBL/GenBank/DDBJ whole genome shotgun (WGS) entry which is preliminary data.</text>
</comment>
<evidence type="ECO:0008006" key="4">
    <source>
        <dbReference type="Google" id="ProtNLM"/>
    </source>
</evidence>
<reference evidence="2 3" key="1">
    <citation type="journal article" date="2014" name="Genome Announc.">
        <title>Draft genome sequences of the altered schaedler flora, a defined bacterial community from gnotobiotic mice.</title>
        <authorList>
            <person name="Wannemuehler M.J."/>
            <person name="Overstreet A.M."/>
            <person name="Ward D.V."/>
            <person name="Phillips G.J."/>
        </authorList>
    </citation>
    <scope>NUCLEOTIDE SEQUENCE [LARGE SCALE GENOMIC DNA]</scope>
    <source>
        <strain evidence="2 3">ASF492</strain>
    </source>
</reference>
<dbReference type="Proteomes" id="UP000012589">
    <property type="component" value="Unassembled WGS sequence"/>
</dbReference>
<dbReference type="Pfam" id="PF14270">
    <property type="entry name" value="DUF4358"/>
    <property type="match status" value="1"/>
</dbReference>
<feature type="signal peptide" evidence="1">
    <location>
        <begin position="1"/>
        <end position="21"/>
    </location>
</feature>
<organism evidence="2 3">
    <name type="scientific">Eubacterium plexicaudatum ASF492</name>
    <dbReference type="NCBI Taxonomy" id="1235802"/>
    <lineage>
        <taxon>Bacteria</taxon>
        <taxon>Bacillati</taxon>
        <taxon>Bacillota</taxon>
        <taxon>Clostridia</taxon>
        <taxon>Eubacteriales</taxon>
        <taxon>Eubacteriaceae</taxon>
        <taxon>Eubacterium</taxon>
    </lineage>
</organism>
<dbReference type="PATRIC" id="fig|1235802.3.peg.6159"/>
<evidence type="ECO:0000313" key="2">
    <source>
        <dbReference type="EMBL" id="EMZ18069.1"/>
    </source>
</evidence>
<dbReference type="EMBL" id="AQFT01000191">
    <property type="protein sequence ID" value="EMZ18069.1"/>
    <property type="molecule type" value="Genomic_DNA"/>
</dbReference>
<dbReference type="AlphaFoldDB" id="N2A0I3"/>
<keyword evidence="1" id="KW-0732">Signal</keyword>
<sequence length="164" mass="18067">MKKYISCVLLTAMLTMVSACGTGTSSSSDVTVSMSELQEVMLSADTTLPEMTKISSENEQADLNFSYLSDLSYDLVDSYFYAYAANGTAEEIAVIKLKDKSDASSMMQSIHDHIETRQGTFQEYDPEQAVMTEKAVVTREGNYIALIISSKNGLVQKAFENSFQ</sequence>
<protein>
    <recommendedName>
        <fullName evidence="4">DUF4358 domain-containing protein</fullName>
    </recommendedName>
</protein>
<dbReference type="STRING" id="1235802.C823_05830"/>
<proteinExistence type="predicted"/>
<gene>
    <name evidence="2" type="ORF">C823_05830</name>
</gene>
<dbReference type="InterPro" id="IPR025648">
    <property type="entry name" value="DUF4358"/>
</dbReference>
<dbReference type="HOGENOM" id="CLU_1616524_0_0_9"/>
<name>N2A0I3_9FIRM</name>
<feature type="chain" id="PRO_5039286965" description="DUF4358 domain-containing protein" evidence="1">
    <location>
        <begin position="22"/>
        <end position="164"/>
    </location>
</feature>